<organism evidence="2 3">
    <name type="scientific">Trebonia kvetii</name>
    <dbReference type="NCBI Taxonomy" id="2480626"/>
    <lineage>
        <taxon>Bacteria</taxon>
        <taxon>Bacillati</taxon>
        <taxon>Actinomycetota</taxon>
        <taxon>Actinomycetes</taxon>
        <taxon>Streptosporangiales</taxon>
        <taxon>Treboniaceae</taxon>
        <taxon>Trebonia</taxon>
    </lineage>
</organism>
<dbReference type="SUPFAM" id="SSF55729">
    <property type="entry name" value="Acyl-CoA N-acyltransferases (Nat)"/>
    <property type="match status" value="1"/>
</dbReference>
<dbReference type="AlphaFoldDB" id="A0A6P2C2J9"/>
<reference evidence="2 3" key="1">
    <citation type="submission" date="2018-11" db="EMBL/GenBank/DDBJ databases">
        <title>Trebonia kvetii gen.nov., sp.nov., a novel acidophilic actinobacterium, and proposal of the new actinobacterial family Treboniaceae fam. nov.</title>
        <authorList>
            <person name="Rapoport D."/>
            <person name="Sagova-Mareckova M."/>
            <person name="Sedlacek I."/>
            <person name="Provaznik J."/>
            <person name="Kralova S."/>
            <person name="Pavlinic D."/>
            <person name="Benes V."/>
            <person name="Kopecky J."/>
        </authorList>
    </citation>
    <scope>NUCLEOTIDE SEQUENCE [LARGE SCALE GENOMIC DNA]</scope>
    <source>
        <strain evidence="2 3">15Tr583</strain>
    </source>
</reference>
<dbReference type="CDD" id="cd04301">
    <property type="entry name" value="NAT_SF"/>
    <property type="match status" value="1"/>
</dbReference>
<dbReference type="Gene3D" id="3.40.630.30">
    <property type="match status" value="1"/>
</dbReference>
<feature type="domain" description="N-acetyltransferase" evidence="1">
    <location>
        <begin position="4"/>
        <end position="142"/>
    </location>
</feature>
<dbReference type="EMBL" id="RPFW01000002">
    <property type="protein sequence ID" value="TVZ05604.1"/>
    <property type="molecule type" value="Genomic_DNA"/>
</dbReference>
<keyword evidence="2" id="KW-0808">Transferase</keyword>
<evidence type="ECO:0000313" key="2">
    <source>
        <dbReference type="EMBL" id="TVZ05604.1"/>
    </source>
</evidence>
<dbReference type="PROSITE" id="PS51186">
    <property type="entry name" value="GNAT"/>
    <property type="match status" value="1"/>
</dbReference>
<dbReference type="OrthoDB" id="3508882at2"/>
<dbReference type="InterPro" id="IPR000182">
    <property type="entry name" value="GNAT_dom"/>
</dbReference>
<dbReference type="Pfam" id="PF00583">
    <property type="entry name" value="Acetyltransf_1"/>
    <property type="match status" value="1"/>
</dbReference>
<protein>
    <submittedName>
        <fullName evidence="2">N-acetyltransferase</fullName>
    </submittedName>
</protein>
<sequence>MTEIEVRDAVAADLPQIAAVALATGQDEEWGGADPAYMTHLLAQGNVVVGVLDGSVVGFGATRQIGSGPAAVSMLCDLFVSPRLHGAGCGRALLARLWPGDGRRMTFSSLHRNALPLYTGFGLDAWWPLLYLRGRVDAIAAPAGWAAEAADAAEVAALELAWTGADRSADHHAWAARPGGTSLLARHDGQLLAAATAGGAGSGYGLTHLALAPSAGSADAAAAVLAVLAALEPADGQALACVPAPHPAVRALLGTGWRIDEYDIFMATDPDLIDPYRAVPSPALA</sequence>
<dbReference type="InterPro" id="IPR016181">
    <property type="entry name" value="Acyl_CoA_acyltransferase"/>
</dbReference>
<name>A0A6P2C2J9_9ACTN</name>
<comment type="caution">
    <text evidence="2">The sequence shown here is derived from an EMBL/GenBank/DDBJ whole genome shotgun (WGS) entry which is preliminary data.</text>
</comment>
<proteinExistence type="predicted"/>
<dbReference type="GO" id="GO:0016747">
    <property type="term" value="F:acyltransferase activity, transferring groups other than amino-acyl groups"/>
    <property type="evidence" value="ECO:0007669"/>
    <property type="project" value="InterPro"/>
</dbReference>
<gene>
    <name evidence="2" type="ORF">EAS64_13920</name>
</gene>
<accession>A0A6P2C2J9</accession>
<evidence type="ECO:0000313" key="3">
    <source>
        <dbReference type="Proteomes" id="UP000460272"/>
    </source>
</evidence>
<keyword evidence="3" id="KW-1185">Reference proteome</keyword>
<dbReference type="RefSeq" id="WP_145853305.1">
    <property type="nucleotide sequence ID" value="NZ_RPFW01000002.1"/>
</dbReference>
<evidence type="ECO:0000259" key="1">
    <source>
        <dbReference type="PROSITE" id="PS51186"/>
    </source>
</evidence>
<dbReference type="Proteomes" id="UP000460272">
    <property type="component" value="Unassembled WGS sequence"/>
</dbReference>